<name>A0A4R2TKC9_9FIRM</name>
<gene>
    <name evidence="1" type="ORF">EDD79_10078</name>
</gene>
<dbReference type="RefSeq" id="WP_132847826.1">
    <property type="nucleotide sequence ID" value="NZ_CP058648.1"/>
</dbReference>
<accession>A0A4R2TKC9</accession>
<comment type="caution">
    <text evidence="1">The sequence shown here is derived from an EMBL/GenBank/DDBJ whole genome shotgun (WGS) entry which is preliminary data.</text>
</comment>
<keyword evidence="2" id="KW-1185">Reference proteome</keyword>
<reference evidence="1 2" key="1">
    <citation type="submission" date="2019-03" db="EMBL/GenBank/DDBJ databases">
        <title>Genomic Encyclopedia of Type Strains, Phase IV (KMG-IV): sequencing the most valuable type-strain genomes for metagenomic binning, comparative biology and taxonomic classification.</title>
        <authorList>
            <person name="Goeker M."/>
        </authorList>
    </citation>
    <scope>NUCLEOTIDE SEQUENCE [LARGE SCALE GENOMIC DNA]</scope>
    <source>
        <strain evidence="1 2">DSM 100013</strain>
    </source>
</reference>
<dbReference type="AlphaFoldDB" id="A0A4R2TKC9"/>
<evidence type="ECO:0000313" key="2">
    <source>
        <dbReference type="Proteomes" id="UP000295504"/>
    </source>
</evidence>
<evidence type="ECO:0000313" key="1">
    <source>
        <dbReference type="EMBL" id="TCQ04130.1"/>
    </source>
</evidence>
<dbReference type="EMBL" id="SLYC01000007">
    <property type="protein sequence ID" value="TCQ04130.1"/>
    <property type="molecule type" value="Genomic_DNA"/>
</dbReference>
<proteinExistence type="predicted"/>
<dbReference type="OrthoDB" id="1729883at2"/>
<organism evidence="1 2">
    <name type="scientific">Serpentinicella alkaliphila</name>
    <dbReference type="NCBI Taxonomy" id="1734049"/>
    <lineage>
        <taxon>Bacteria</taxon>
        <taxon>Bacillati</taxon>
        <taxon>Bacillota</taxon>
        <taxon>Clostridia</taxon>
        <taxon>Peptostreptococcales</taxon>
        <taxon>Natronincolaceae</taxon>
        <taxon>Serpentinicella</taxon>
    </lineage>
</organism>
<sequence length="106" mass="12557">MLCDIKISSSKNRYGYIKGQIDELSWFALVHKTEVEHGLNPYSLNAGTGKVSRLCIYRDIPMTNYTKRLIYANYKRQWDVFNCSYEKMVKDLVSYLDRRYSIKLVK</sequence>
<protein>
    <submittedName>
        <fullName evidence="1">Uncharacterized protein</fullName>
    </submittedName>
</protein>
<dbReference type="Proteomes" id="UP000295504">
    <property type="component" value="Unassembled WGS sequence"/>
</dbReference>